<keyword evidence="1" id="KW-0472">Membrane</keyword>
<feature type="transmembrane region" description="Helical" evidence="1">
    <location>
        <begin position="12"/>
        <end position="32"/>
    </location>
</feature>
<dbReference type="Proteomes" id="UP000887013">
    <property type="component" value="Unassembled WGS sequence"/>
</dbReference>
<dbReference type="EMBL" id="BMAW01055543">
    <property type="protein sequence ID" value="GFT01390.1"/>
    <property type="molecule type" value="Genomic_DNA"/>
</dbReference>
<proteinExistence type="predicted"/>
<comment type="caution">
    <text evidence="2">The sequence shown here is derived from an EMBL/GenBank/DDBJ whole genome shotgun (WGS) entry which is preliminary data.</text>
</comment>
<keyword evidence="1" id="KW-1133">Transmembrane helix</keyword>
<keyword evidence="3" id="KW-1185">Reference proteome</keyword>
<dbReference type="AlphaFoldDB" id="A0A8X6N8Q1"/>
<gene>
    <name evidence="2" type="ORF">NPIL_32741</name>
</gene>
<accession>A0A8X6N8Q1</accession>
<sequence length="103" mass="11896">MYSSGFTVDRNFFPFGFFFGLCFKFYPVSFPFETSRFFRYFHGPTVEEGFHEARMAIRTGIGPETAEEVSLVLRFSTEYTHNSGTDVLSGDEWDLNQNSNTMP</sequence>
<protein>
    <submittedName>
        <fullName evidence="2">Uncharacterized protein</fullName>
    </submittedName>
</protein>
<keyword evidence="1" id="KW-0812">Transmembrane</keyword>
<evidence type="ECO:0000313" key="3">
    <source>
        <dbReference type="Proteomes" id="UP000887013"/>
    </source>
</evidence>
<reference evidence="2" key="1">
    <citation type="submission" date="2020-08" db="EMBL/GenBank/DDBJ databases">
        <title>Multicomponent nature underlies the extraordinary mechanical properties of spider dragline silk.</title>
        <authorList>
            <person name="Kono N."/>
            <person name="Nakamura H."/>
            <person name="Mori M."/>
            <person name="Yoshida Y."/>
            <person name="Ohtoshi R."/>
            <person name="Malay A.D."/>
            <person name="Moran D.A.P."/>
            <person name="Tomita M."/>
            <person name="Numata K."/>
            <person name="Arakawa K."/>
        </authorList>
    </citation>
    <scope>NUCLEOTIDE SEQUENCE</scope>
</reference>
<evidence type="ECO:0000313" key="2">
    <source>
        <dbReference type="EMBL" id="GFT01390.1"/>
    </source>
</evidence>
<organism evidence="2 3">
    <name type="scientific">Nephila pilipes</name>
    <name type="common">Giant wood spider</name>
    <name type="synonym">Nephila maculata</name>
    <dbReference type="NCBI Taxonomy" id="299642"/>
    <lineage>
        <taxon>Eukaryota</taxon>
        <taxon>Metazoa</taxon>
        <taxon>Ecdysozoa</taxon>
        <taxon>Arthropoda</taxon>
        <taxon>Chelicerata</taxon>
        <taxon>Arachnida</taxon>
        <taxon>Araneae</taxon>
        <taxon>Araneomorphae</taxon>
        <taxon>Entelegynae</taxon>
        <taxon>Araneoidea</taxon>
        <taxon>Nephilidae</taxon>
        <taxon>Nephila</taxon>
    </lineage>
</organism>
<name>A0A8X6N8Q1_NEPPI</name>
<evidence type="ECO:0000256" key="1">
    <source>
        <dbReference type="SAM" id="Phobius"/>
    </source>
</evidence>